<dbReference type="PATRIC" id="fig|1261131.3.peg.557"/>
<name>U6B5F4_9HYPH</name>
<dbReference type="STRING" id="1261131.lam_586"/>
<feature type="compositionally biased region" description="Basic and acidic residues" evidence="1">
    <location>
        <begin position="122"/>
        <end position="132"/>
    </location>
</feature>
<dbReference type="EMBL" id="CP006604">
    <property type="protein sequence ID" value="AHA27933.1"/>
    <property type="molecule type" value="Genomic_DNA"/>
</dbReference>
<dbReference type="InterPro" id="IPR025430">
    <property type="entry name" value="DUF4167"/>
</dbReference>
<evidence type="ECO:0000313" key="3">
    <source>
        <dbReference type="EMBL" id="AHA27933.1"/>
    </source>
</evidence>
<protein>
    <recommendedName>
        <fullName evidence="2">DUF4167 domain-containing protein</fullName>
    </recommendedName>
</protein>
<dbReference type="RefSeq" id="WP_007557211.1">
    <property type="nucleotide sequence ID" value="NC_022793.1"/>
</dbReference>
<evidence type="ECO:0000313" key="4">
    <source>
        <dbReference type="Proteomes" id="UP000017862"/>
    </source>
</evidence>
<proteinExistence type="predicted"/>
<accession>U6B5F4</accession>
<keyword evidence="4" id="KW-1185">Reference proteome</keyword>
<organism evidence="3 4">
    <name type="scientific">Candidatus Liberibacter americanus str. Sao Paulo</name>
    <dbReference type="NCBI Taxonomy" id="1261131"/>
    <lineage>
        <taxon>Bacteria</taxon>
        <taxon>Pseudomonadati</taxon>
        <taxon>Pseudomonadota</taxon>
        <taxon>Alphaproteobacteria</taxon>
        <taxon>Hyphomicrobiales</taxon>
        <taxon>Rhizobiaceae</taxon>
        <taxon>Liberibacter</taxon>
    </lineage>
</organism>
<feature type="region of interest" description="Disordered" evidence="1">
    <location>
        <begin position="121"/>
        <end position="202"/>
    </location>
</feature>
<dbReference type="HOGENOM" id="CLU_069113_1_1_5"/>
<feature type="region of interest" description="Disordered" evidence="1">
    <location>
        <begin position="1"/>
        <end position="27"/>
    </location>
</feature>
<dbReference type="Proteomes" id="UP000017862">
    <property type="component" value="Chromosome"/>
</dbReference>
<evidence type="ECO:0000256" key="1">
    <source>
        <dbReference type="SAM" id="MobiDB-lite"/>
    </source>
</evidence>
<dbReference type="Pfam" id="PF13763">
    <property type="entry name" value="DUF4167"/>
    <property type="match status" value="1"/>
</dbReference>
<dbReference type="KEGG" id="lar:lam_586"/>
<evidence type="ECO:0000259" key="2">
    <source>
        <dbReference type="Pfam" id="PF13763"/>
    </source>
</evidence>
<dbReference type="eggNOG" id="COG5373">
    <property type="taxonomic scope" value="Bacteria"/>
</dbReference>
<dbReference type="AlphaFoldDB" id="U6B5F4"/>
<gene>
    <name evidence="3" type="ORF">lam_586</name>
</gene>
<feature type="compositionally biased region" description="Low complexity" evidence="1">
    <location>
        <begin position="185"/>
        <end position="202"/>
    </location>
</feature>
<feature type="domain" description="DUF4167" evidence="2">
    <location>
        <begin position="11"/>
        <end position="89"/>
    </location>
</feature>
<sequence length="202" mass="22753">MRSGQQYKRSRGRGSNGGNGNFNRKNINPLVRNYDSAGYEVKVRGTAQHIAERYSTLARDAISAGDYVVAENHFQHAEHYNRIIALAQAKIQEKLQLDEQESLIEKEKRCKIDHLNNGFMDKPVDSDTKENIFKSPPDNQPNIEDIAFDAPIPDRKVPSKIASNRRTLRPRRFNNNSNPKKESSKNSSEGASRNSSEGPSSV</sequence>
<reference evidence="3 4" key="1">
    <citation type="journal article" date="2014" name="Mol. Plant Microbe Interact.">
        <title>The complete genome sequence of Candidatus Liberibacter americanus, associated with citrus Huanglongbing.</title>
        <authorList>
            <person name="Wulff N.A."/>
            <person name="Zhang S."/>
            <person name="Setubal J.C."/>
            <person name="Almeida N.F."/>
            <person name="Martins E.C."/>
            <person name="Harakava R."/>
            <person name="Kumar D."/>
            <person name="Rangel L.T."/>
            <person name="Foissac X."/>
            <person name="Bove J."/>
            <person name="Gabriel D.W."/>
        </authorList>
    </citation>
    <scope>NUCLEOTIDE SEQUENCE [LARGE SCALE GENOMIC DNA]</scope>
    <source>
        <strain evidence="3 4">Sao Paulo</strain>
    </source>
</reference>